<accession>A0A9X1M8M8</accession>
<evidence type="ECO:0000313" key="4">
    <source>
        <dbReference type="Proteomes" id="UP001155145"/>
    </source>
</evidence>
<dbReference type="CDD" id="cd00085">
    <property type="entry name" value="HNHc"/>
    <property type="match status" value="1"/>
</dbReference>
<gene>
    <name evidence="1" type="ORF">LJ755_12250</name>
    <name evidence="2" type="ORF">MUK71_01240</name>
</gene>
<evidence type="ECO:0000313" key="3">
    <source>
        <dbReference type="Proteomes" id="UP000829758"/>
    </source>
</evidence>
<reference evidence="1" key="1">
    <citation type="submission" date="2021-10" db="EMBL/GenBank/DDBJ databases">
        <title>Novel species in genus Arthrobacter.</title>
        <authorList>
            <person name="Liu Y."/>
        </authorList>
    </citation>
    <scope>NUCLEOTIDE SEQUENCE</scope>
    <source>
        <strain evidence="1">Zg-Y462</strain>
        <strain evidence="3">zg-Y462</strain>
    </source>
</reference>
<evidence type="ECO:0000313" key="1">
    <source>
        <dbReference type="EMBL" id="MCC3273498.1"/>
    </source>
</evidence>
<dbReference type="AlphaFoldDB" id="A0A9X1M8M8"/>
<evidence type="ECO:0000313" key="2">
    <source>
        <dbReference type="EMBL" id="UON92311.1"/>
    </source>
</evidence>
<dbReference type="Proteomes" id="UP001155145">
    <property type="component" value="Unassembled WGS sequence"/>
</dbReference>
<sequence>MPHNEIGGSMPRNYSPLTLKQLFLTSGHYCAFPECTSAIVHFTDSGPVVLGEIAHIEGSSDDGPRPNPSLSSSSRDGYGNLVILCAHHHNLVDKIDSAYPVEALQEWKRDAEQATAEKLSIGATSVSFAELQIVCNAFADGDIDLPSTPMIAVPPQEKMDANGLTEAIRPTMTIGLAQAPQAADFIRRQAQLSSRFPARIRAGFVQEYDRLHSKGRVGDELFLSLLDFGANSAVSPQTDLSRMFVIRAAAAAVLCHLFEVCDVFEPPA</sequence>
<dbReference type="EMBL" id="JAJFZT010000008">
    <property type="protein sequence ID" value="MCC3273498.1"/>
    <property type="molecule type" value="Genomic_DNA"/>
</dbReference>
<name>A0A9X1M8M8_9MICC</name>
<proteinExistence type="predicted"/>
<dbReference type="RefSeq" id="WP_227929256.1">
    <property type="nucleotide sequence ID" value="NZ_CP094984.1"/>
</dbReference>
<dbReference type="Proteomes" id="UP000829758">
    <property type="component" value="Chromosome"/>
</dbReference>
<protein>
    <recommendedName>
        <fullName evidence="5">HNH endonuclease</fullName>
    </recommendedName>
</protein>
<keyword evidence="3" id="KW-1185">Reference proteome</keyword>
<dbReference type="InterPro" id="IPR003615">
    <property type="entry name" value="HNH_nuc"/>
</dbReference>
<dbReference type="EMBL" id="CP094984">
    <property type="protein sequence ID" value="UON92311.1"/>
    <property type="molecule type" value="Genomic_DNA"/>
</dbReference>
<organism evidence="1 4">
    <name type="scientific">Arthrobacter zhangbolii</name>
    <dbReference type="NCBI Taxonomy" id="2886936"/>
    <lineage>
        <taxon>Bacteria</taxon>
        <taxon>Bacillati</taxon>
        <taxon>Actinomycetota</taxon>
        <taxon>Actinomycetes</taxon>
        <taxon>Micrococcales</taxon>
        <taxon>Micrococcaceae</taxon>
        <taxon>Arthrobacter</taxon>
    </lineage>
</organism>
<evidence type="ECO:0008006" key="5">
    <source>
        <dbReference type="Google" id="ProtNLM"/>
    </source>
</evidence>